<gene>
    <name evidence="6" type="primary">rsmI</name>
    <name evidence="8" type="ORF">AN477_06565</name>
</gene>
<dbReference type="AlphaFoldDB" id="A0A0P9EZW4"/>
<dbReference type="NCBIfam" id="TIGR00096">
    <property type="entry name" value="16S rRNA (cytidine(1402)-2'-O)-methyltransferase"/>
    <property type="match status" value="1"/>
</dbReference>
<dbReference type="PATRIC" id="fig|471514.4.peg.4288"/>
<evidence type="ECO:0000259" key="7">
    <source>
        <dbReference type="Pfam" id="PF00590"/>
    </source>
</evidence>
<dbReference type="PROSITE" id="PS01296">
    <property type="entry name" value="RSMI"/>
    <property type="match status" value="1"/>
</dbReference>
<evidence type="ECO:0000256" key="5">
    <source>
        <dbReference type="ARBA" id="ARBA00022691"/>
    </source>
</evidence>
<dbReference type="HAMAP" id="MF_01877">
    <property type="entry name" value="16SrRNA_methyltr_I"/>
    <property type="match status" value="1"/>
</dbReference>
<protein>
    <recommendedName>
        <fullName evidence="6">Ribosomal RNA small subunit methyltransferase I</fullName>
        <ecNumber evidence="6">2.1.1.198</ecNumber>
    </recommendedName>
    <alternativeName>
        <fullName evidence="6">16S rRNA 2'-O-ribose C1402 methyltransferase</fullName>
    </alternativeName>
    <alternativeName>
        <fullName evidence="6">rRNA (cytidine-2'-O-)-methyltransferase RsmI</fullName>
    </alternativeName>
</protein>
<dbReference type="GO" id="GO:0070677">
    <property type="term" value="F:rRNA (cytosine-2'-O-)-methyltransferase activity"/>
    <property type="evidence" value="ECO:0007669"/>
    <property type="project" value="UniProtKB-UniRule"/>
</dbReference>
<dbReference type="Gene3D" id="3.40.1010.10">
    <property type="entry name" value="Cobalt-precorrin-4 Transmethylase, Domain 1"/>
    <property type="match status" value="1"/>
</dbReference>
<comment type="subcellular location">
    <subcellularLocation>
        <location evidence="6">Cytoplasm</location>
    </subcellularLocation>
</comment>
<keyword evidence="3 6" id="KW-0489">Methyltransferase</keyword>
<dbReference type="GO" id="GO:0005737">
    <property type="term" value="C:cytoplasm"/>
    <property type="evidence" value="ECO:0007669"/>
    <property type="project" value="UniProtKB-SubCell"/>
</dbReference>
<keyword evidence="9" id="KW-1185">Reference proteome</keyword>
<keyword evidence="1 6" id="KW-0963">Cytoplasm</keyword>
<evidence type="ECO:0000313" key="9">
    <source>
        <dbReference type="Proteomes" id="UP000050482"/>
    </source>
</evidence>
<dbReference type="Proteomes" id="UP000050482">
    <property type="component" value="Unassembled WGS sequence"/>
</dbReference>
<dbReference type="FunFam" id="3.40.1010.10:FF:000007">
    <property type="entry name" value="Ribosomal RNA small subunit methyltransferase I"/>
    <property type="match status" value="1"/>
</dbReference>
<keyword evidence="2 6" id="KW-0698">rRNA processing</keyword>
<dbReference type="InterPro" id="IPR014777">
    <property type="entry name" value="4pyrrole_Mease_sub1"/>
</dbReference>
<comment type="catalytic activity">
    <reaction evidence="6">
        <text>cytidine(1402) in 16S rRNA + S-adenosyl-L-methionine = 2'-O-methylcytidine(1402) in 16S rRNA + S-adenosyl-L-homocysteine + H(+)</text>
        <dbReference type="Rhea" id="RHEA:42924"/>
        <dbReference type="Rhea" id="RHEA-COMP:10285"/>
        <dbReference type="Rhea" id="RHEA-COMP:10286"/>
        <dbReference type="ChEBI" id="CHEBI:15378"/>
        <dbReference type="ChEBI" id="CHEBI:57856"/>
        <dbReference type="ChEBI" id="CHEBI:59789"/>
        <dbReference type="ChEBI" id="CHEBI:74495"/>
        <dbReference type="ChEBI" id="CHEBI:82748"/>
        <dbReference type="EC" id="2.1.1.198"/>
    </reaction>
</comment>
<evidence type="ECO:0000256" key="6">
    <source>
        <dbReference type="HAMAP-Rule" id="MF_01877"/>
    </source>
</evidence>
<sequence>MRVVRSFEDDEGPKLYICSTPIGNLNDVTPRLMDTLKSVDVVAAEDTRQTRKLLSRYDIHVGELASYHEHNAVSRRDWLLDLWRQGKRVALVSDAGTPIVSDPGDDAVQLAVENGVPVIPIPGPSAVLTALVGSGLPVLPFTFVGFLPRDTKEARHALAQFGRLPWTFVFYEAPHRLRKTMDLVASMWPDRQMVLAKELTKRHETFLFGTAAELAAFLLEDPPRGEYVVVVGPDKSFDGTVNGLDLFPDERTVMSLEEAVLEVQRLKTEGISHKEAVKRISEEQGIRRKDLYDATL</sequence>
<dbReference type="InterPro" id="IPR000878">
    <property type="entry name" value="4pyrrol_Mease"/>
</dbReference>
<dbReference type="FunFam" id="3.30.950.10:FF:000002">
    <property type="entry name" value="Ribosomal RNA small subunit methyltransferase I"/>
    <property type="match status" value="1"/>
</dbReference>
<evidence type="ECO:0000313" key="8">
    <source>
        <dbReference type="EMBL" id="KPV44634.1"/>
    </source>
</evidence>
<dbReference type="PANTHER" id="PTHR46111:SF1">
    <property type="entry name" value="RIBOSOMAL RNA SMALL SUBUNIT METHYLTRANSFERASE I"/>
    <property type="match status" value="1"/>
</dbReference>
<dbReference type="InterPro" id="IPR014776">
    <property type="entry name" value="4pyrrole_Mease_sub2"/>
</dbReference>
<keyword evidence="4 6" id="KW-0808">Transferase</keyword>
<keyword evidence="5 6" id="KW-0949">S-adenosyl-L-methionine</keyword>
<dbReference type="Gene3D" id="3.30.950.10">
    <property type="entry name" value="Methyltransferase, Cobalt-precorrin-4 Transmethylase, Domain 2"/>
    <property type="match status" value="1"/>
</dbReference>
<dbReference type="InterPro" id="IPR035996">
    <property type="entry name" value="4pyrrol_Methylase_sf"/>
</dbReference>
<evidence type="ECO:0000256" key="1">
    <source>
        <dbReference type="ARBA" id="ARBA00022490"/>
    </source>
</evidence>
<dbReference type="EMBL" id="LJCO01000030">
    <property type="protein sequence ID" value="KPV44634.1"/>
    <property type="molecule type" value="Genomic_DNA"/>
</dbReference>
<dbReference type="PIRSF" id="PIRSF005917">
    <property type="entry name" value="MTase_YraL"/>
    <property type="match status" value="1"/>
</dbReference>
<comment type="caution">
    <text evidence="8">The sequence shown here is derived from an EMBL/GenBank/DDBJ whole genome shotgun (WGS) entry which is preliminary data.</text>
</comment>
<dbReference type="PANTHER" id="PTHR46111">
    <property type="entry name" value="RIBOSOMAL RNA SMALL SUBUNIT METHYLTRANSFERASE I"/>
    <property type="match status" value="1"/>
</dbReference>
<feature type="domain" description="Tetrapyrrole methylase" evidence="7">
    <location>
        <begin position="14"/>
        <end position="215"/>
    </location>
</feature>
<organism evidence="8 9">
    <name type="scientific">Alicyclobacillus ferrooxydans</name>
    <dbReference type="NCBI Taxonomy" id="471514"/>
    <lineage>
        <taxon>Bacteria</taxon>
        <taxon>Bacillati</taxon>
        <taxon>Bacillota</taxon>
        <taxon>Bacilli</taxon>
        <taxon>Bacillales</taxon>
        <taxon>Alicyclobacillaceae</taxon>
        <taxon>Alicyclobacillus</taxon>
    </lineage>
</organism>
<evidence type="ECO:0000256" key="2">
    <source>
        <dbReference type="ARBA" id="ARBA00022552"/>
    </source>
</evidence>
<dbReference type="SUPFAM" id="SSF53790">
    <property type="entry name" value="Tetrapyrrole methylase"/>
    <property type="match status" value="1"/>
</dbReference>
<comment type="similarity">
    <text evidence="6">Belongs to the methyltransferase superfamily. RsmI family.</text>
</comment>
<comment type="function">
    <text evidence="6">Catalyzes the 2'-O-methylation of the ribose of cytidine 1402 (C1402) in 16S rRNA.</text>
</comment>
<reference evidence="8 9" key="1">
    <citation type="submission" date="2015-09" db="EMBL/GenBank/DDBJ databases">
        <title>Draft genome sequence of Alicyclobacillus ferrooxydans DSM 22381.</title>
        <authorList>
            <person name="Hemp J."/>
        </authorList>
    </citation>
    <scope>NUCLEOTIDE SEQUENCE [LARGE SCALE GENOMIC DNA]</scope>
    <source>
        <strain evidence="8 9">TC-34</strain>
    </source>
</reference>
<accession>A0A0P9EZW4</accession>
<dbReference type="Pfam" id="PF00590">
    <property type="entry name" value="TP_methylase"/>
    <property type="match status" value="1"/>
</dbReference>
<dbReference type="CDD" id="cd11648">
    <property type="entry name" value="RsmI"/>
    <property type="match status" value="1"/>
</dbReference>
<dbReference type="EC" id="2.1.1.198" evidence="6"/>
<evidence type="ECO:0000256" key="4">
    <source>
        <dbReference type="ARBA" id="ARBA00022679"/>
    </source>
</evidence>
<dbReference type="InterPro" id="IPR008189">
    <property type="entry name" value="rRNA_ssu_MeTfrase_I"/>
</dbReference>
<evidence type="ECO:0000256" key="3">
    <source>
        <dbReference type="ARBA" id="ARBA00022603"/>
    </source>
</evidence>
<dbReference type="STRING" id="471514.AN477_06565"/>
<dbReference type="InterPro" id="IPR018063">
    <property type="entry name" value="SAM_MeTrfase_RsmI_CS"/>
</dbReference>
<proteinExistence type="inferred from homology"/>
<name>A0A0P9EZW4_9BACL</name>